<dbReference type="Proteomes" id="UP000554520">
    <property type="component" value="Unassembled WGS sequence"/>
</dbReference>
<name>A0A839UFG9_9HYPH</name>
<evidence type="ECO:0000313" key="1">
    <source>
        <dbReference type="EMBL" id="MBB3148675.1"/>
    </source>
</evidence>
<organism evidence="1 2">
    <name type="scientific">Phyllobacterium trifolii</name>
    <dbReference type="NCBI Taxonomy" id="300193"/>
    <lineage>
        <taxon>Bacteria</taxon>
        <taxon>Pseudomonadati</taxon>
        <taxon>Pseudomonadota</taxon>
        <taxon>Alphaproteobacteria</taxon>
        <taxon>Hyphomicrobiales</taxon>
        <taxon>Phyllobacteriaceae</taxon>
        <taxon>Phyllobacterium</taxon>
    </lineage>
</organism>
<keyword evidence="2" id="KW-1185">Reference proteome</keyword>
<dbReference type="EMBL" id="JACHXN010000021">
    <property type="protein sequence ID" value="MBB3148675.1"/>
    <property type="molecule type" value="Genomic_DNA"/>
</dbReference>
<protein>
    <recommendedName>
        <fullName evidence="3">DUF3606 domain-containing protein</fullName>
    </recommendedName>
</protein>
<reference evidence="1 2" key="1">
    <citation type="submission" date="2020-08" db="EMBL/GenBank/DDBJ databases">
        <title>Genomic Encyclopedia of Type Strains, Phase III (KMG-III): the genomes of soil and plant-associated and newly described type strains.</title>
        <authorList>
            <person name="Whitman W."/>
        </authorList>
    </citation>
    <scope>NUCLEOTIDE SEQUENCE [LARGE SCALE GENOMIC DNA]</scope>
    <source>
        <strain evidence="1 2">CECT 7015</strain>
    </source>
</reference>
<sequence length="60" mass="6762">MADNRQKQDNRDRSKVAASEDYGVACRVLKFGASKKRALELIIKHGGSRKNFEAERARSP</sequence>
<evidence type="ECO:0008006" key="3">
    <source>
        <dbReference type="Google" id="ProtNLM"/>
    </source>
</evidence>
<comment type="caution">
    <text evidence="1">The sequence shown here is derived from an EMBL/GenBank/DDBJ whole genome shotgun (WGS) entry which is preliminary data.</text>
</comment>
<dbReference type="AlphaFoldDB" id="A0A839UFG9"/>
<proteinExistence type="predicted"/>
<accession>A0A839UFG9</accession>
<evidence type="ECO:0000313" key="2">
    <source>
        <dbReference type="Proteomes" id="UP000554520"/>
    </source>
</evidence>
<gene>
    <name evidence="1" type="ORF">FHS21_005123</name>
</gene>